<feature type="transmembrane region" description="Helical" evidence="1">
    <location>
        <begin position="45"/>
        <end position="69"/>
    </location>
</feature>
<proteinExistence type="predicted"/>
<dbReference type="AlphaFoldDB" id="A0A927BCZ4"/>
<sequence length="254" mass="28076">MDPLRKPFQGLWNVVRFNWHFYLLALVAALGLGLLGVAGPPAARGYASALLGLVLIPVVTSLAVSAYVYDFSDLYRLTWLPTTAPAHPAVLTINAGFDEISAALQRKYAPRQLVALDFYNPARHTEASIARARRAYPPFPGTQSVDTRAALPLPDNSVDLAFAFLAAHEIRDPVERVTFFREIRRITKPTGLVIVTEHLRDTANFLAYNVGFFHFHSRRAWLATFQQAGLRVAQQIPITPFITAFILSPHGSAA</sequence>
<dbReference type="InterPro" id="IPR013216">
    <property type="entry name" value="Methyltransf_11"/>
</dbReference>
<evidence type="ECO:0000313" key="3">
    <source>
        <dbReference type="EMBL" id="MBD2767834.1"/>
    </source>
</evidence>
<name>A0A927BCZ4_9BACT</name>
<dbReference type="SUPFAM" id="SSF53335">
    <property type="entry name" value="S-adenosyl-L-methionine-dependent methyltransferases"/>
    <property type="match status" value="1"/>
</dbReference>
<dbReference type="Proteomes" id="UP000612233">
    <property type="component" value="Unassembled WGS sequence"/>
</dbReference>
<evidence type="ECO:0000259" key="2">
    <source>
        <dbReference type="Pfam" id="PF08241"/>
    </source>
</evidence>
<keyword evidence="4" id="KW-1185">Reference proteome</keyword>
<dbReference type="Gene3D" id="3.40.50.150">
    <property type="entry name" value="Vaccinia Virus protein VP39"/>
    <property type="match status" value="1"/>
</dbReference>
<gene>
    <name evidence="3" type="ORF">IC235_08000</name>
</gene>
<evidence type="ECO:0000313" key="4">
    <source>
        <dbReference type="Proteomes" id="UP000612233"/>
    </source>
</evidence>
<feature type="domain" description="Methyltransferase type 11" evidence="2">
    <location>
        <begin position="95"/>
        <end position="195"/>
    </location>
</feature>
<keyword evidence="1" id="KW-1133">Transmembrane helix</keyword>
<dbReference type="GO" id="GO:0032259">
    <property type="term" value="P:methylation"/>
    <property type="evidence" value="ECO:0007669"/>
    <property type="project" value="UniProtKB-KW"/>
</dbReference>
<evidence type="ECO:0000256" key="1">
    <source>
        <dbReference type="SAM" id="Phobius"/>
    </source>
</evidence>
<comment type="caution">
    <text evidence="3">The sequence shown here is derived from an EMBL/GenBank/DDBJ whole genome shotgun (WGS) entry which is preliminary data.</text>
</comment>
<protein>
    <submittedName>
        <fullName evidence="3">Class I SAM-dependent methyltransferase</fullName>
    </submittedName>
</protein>
<dbReference type="InterPro" id="IPR029063">
    <property type="entry name" value="SAM-dependent_MTases_sf"/>
</dbReference>
<dbReference type="Pfam" id="PF08241">
    <property type="entry name" value="Methyltransf_11"/>
    <property type="match status" value="1"/>
</dbReference>
<keyword evidence="3" id="KW-0808">Transferase</keyword>
<dbReference type="GO" id="GO:0008757">
    <property type="term" value="F:S-adenosylmethionine-dependent methyltransferase activity"/>
    <property type="evidence" value="ECO:0007669"/>
    <property type="project" value="InterPro"/>
</dbReference>
<accession>A0A927BCZ4</accession>
<keyword evidence="1" id="KW-0472">Membrane</keyword>
<feature type="transmembrane region" description="Helical" evidence="1">
    <location>
        <begin position="21"/>
        <end position="39"/>
    </location>
</feature>
<dbReference type="RefSeq" id="WP_191004652.1">
    <property type="nucleotide sequence ID" value="NZ_JACXAD010000007.1"/>
</dbReference>
<organism evidence="3 4">
    <name type="scientific">Hymenobacter montanus</name>
    <dbReference type="NCBI Taxonomy" id="2771359"/>
    <lineage>
        <taxon>Bacteria</taxon>
        <taxon>Pseudomonadati</taxon>
        <taxon>Bacteroidota</taxon>
        <taxon>Cytophagia</taxon>
        <taxon>Cytophagales</taxon>
        <taxon>Hymenobacteraceae</taxon>
        <taxon>Hymenobacter</taxon>
    </lineage>
</organism>
<reference evidence="3" key="1">
    <citation type="submission" date="2020-09" db="EMBL/GenBank/DDBJ databases">
        <authorList>
            <person name="Kim M.K."/>
        </authorList>
    </citation>
    <scope>NUCLEOTIDE SEQUENCE</scope>
    <source>
        <strain evidence="3">BT664</strain>
    </source>
</reference>
<keyword evidence="3" id="KW-0489">Methyltransferase</keyword>
<dbReference type="EMBL" id="JACXAD010000007">
    <property type="protein sequence ID" value="MBD2767834.1"/>
    <property type="molecule type" value="Genomic_DNA"/>
</dbReference>
<keyword evidence="1" id="KW-0812">Transmembrane</keyword>